<dbReference type="PANTHER" id="PTHR30027:SF3">
    <property type="entry name" value="16S RRNA (URACIL(1498)-N(3))-METHYLTRANSFERASE"/>
    <property type="match status" value="1"/>
</dbReference>
<evidence type="ECO:0000256" key="3">
    <source>
        <dbReference type="ARBA" id="ARBA00012328"/>
    </source>
</evidence>
<sequence length="262" mass="28741">MNLSRLFVEADLSAGVEVSLSETQAHYLRHVVRREEGARLSLFNGRDGEWSATLSLRGKRDAAARVGACLRAQEAEPDLWLCFAPIKRARIDFIAEKATELGVAVLQPVLTRHTAVERVNVERLRANAIEAAEQTERLTVPDVREPIDLGRLLDRWPPERRLLMCDETGGGPPIAEALAGLDDASRTSPWAIVIGPEGGFAQSELAALHRMSNVTAVGLGPRILRADTAALAALACWQALLGDWRKPTPRLVNDYRTSRTVT</sequence>
<protein>
    <recommendedName>
        <fullName evidence="4 12">Ribosomal RNA small subunit methyltransferase E</fullName>
        <ecNumber evidence="3 12">2.1.1.193</ecNumber>
    </recommendedName>
</protein>
<comment type="similarity">
    <text evidence="2 12">Belongs to the RNA methyltransferase RsmE family.</text>
</comment>
<evidence type="ECO:0000313" key="15">
    <source>
        <dbReference type="EMBL" id="SKA24425.1"/>
    </source>
</evidence>
<proteinExistence type="inferred from homology"/>
<evidence type="ECO:0000256" key="11">
    <source>
        <dbReference type="ARBA" id="ARBA00047944"/>
    </source>
</evidence>
<evidence type="ECO:0000256" key="8">
    <source>
        <dbReference type="ARBA" id="ARBA00022679"/>
    </source>
</evidence>
<evidence type="ECO:0000259" key="13">
    <source>
        <dbReference type="Pfam" id="PF04452"/>
    </source>
</evidence>
<dbReference type="Pfam" id="PF20260">
    <property type="entry name" value="PUA_4"/>
    <property type="match status" value="1"/>
</dbReference>
<keyword evidence="9 12" id="KW-0949">S-adenosyl-L-methionine</keyword>
<dbReference type="PIRSF" id="PIRSF015601">
    <property type="entry name" value="MTase_slr0722"/>
    <property type="match status" value="1"/>
</dbReference>
<dbReference type="Proteomes" id="UP000190092">
    <property type="component" value="Unassembled WGS sequence"/>
</dbReference>
<dbReference type="Gene3D" id="3.40.1280.10">
    <property type="match status" value="1"/>
</dbReference>
<dbReference type="NCBIfam" id="TIGR00046">
    <property type="entry name" value="RsmE family RNA methyltransferase"/>
    <property type="match status" value="1"/>
</dbReference>
<dbReference type="Gene3D" id="2.40.240.20">
    <property type="entry name" value="Hypothetical PUA domain-like, domain 1"/>
    <property type="match status" value="1"/>
</dbReference>
<evidence type="ECO:0000313" key="16">
    <source>
        <dbReference type="Proteomes" id="UP000190092"/>
    </source>
</evidence>
<accession>A0A1T4S862</accession>
<gene>
    <name evidence="15" type="ORF">SAMN02745126_04402</name>
</gene>
<feature type="domain" description="Ribosomal RNA small subunit methyltransferase E PUA-like" evidence="14">
    <location>
        <begin position="21"/>
        <end position="62"/>
    </location>
</feature>
<dbReference type="CDD" id="cd18084">
    <property type="entry name" value="RsmE-like"/>
    <property type="match status" value="1"/>
</dbReference>
<feature type="domain" description="Ribosomal RNA small subunit methyltransferase E methyltransferase" evidence="13">
    <location>
        <begin position="77"/>
        <end position="238"/>
    </location>
</feature>
<dbReference type="InterPro" id="IPR015947">
    <property type="entry name" value="PUA-like_sf"/>
</dbReference>
<dbReference type="NCBIfam" id="NF008694">
    <property type="entry name" value="PRK11713.3-2"/>
    <property type="match status" value="1"/>
</dbReference>
<dbReference type="InterPro" id="IPR006700">
    <property type="entry name" value="RsmE"/>
</dbReference>
<evidence type="ECO:0000256" key="6">
    <source>
        <dbReference type="ARBA" id="ARBA00022552"/>
    </source>
</evidence>
<dbReference type="InterPro" id="IPR029028">
    <property type="entry name" value="Alpha/beta_knot_MTases"/>
</dbReference>
<evidence type="ECO:0000256" key="1">
    <source>
        <dbReference type="ARBA" id="ARBA00004496"/>
    </source>
</evidence>
<evidence type="ECO:0000256" key="5">
    <source>
        <dbReference type="ARBA" id="ARBA00022490"/>
    </source>
</evidence>
<evidence type="ECO:0000256" key="7">
    <source>
        <dbReference type="ARBA" id="ARBA00022603"/>
    </source>
</evidence>
<comment type="function">
    <text evidence="10 12">Specifically methylates the N3 position of the uracil ring of uridine 1498 (m3U1498) in 16S rRNA. Acts on the fully assembled 30S ribosomal subunit.</text>
</comment>
<dbReference type="AlphaFoldDB" id="A0A1T4S862"/>
<dbReference type="InterPro" id="IPR046887">
    <property type="entry name" value="RsmE_PUA-like"/>
</dbReference>
<dbReference type="RefSeq" id="WP_085936079.1">
    <property type="nucleotide sequence ID" value="NZ_FUWJ01000007.1"/>
</dbReference>
<reference evidence="16" key="1">
    <citation type="submission" date="2017-02" db="EMBL/GenBank/DDBJ databases">
        <authorList>
            <person name="Varghese N."/>
            <person name="Submissions S."/>
        </authorList>
    </citation>
    <scope>NUCLEOTIDE SEQUENCE [LARGE SCALE GENOMIC DNA]</scope>
    <source>
        <strain evidence="16">ATCC 27094</strain>
    </source>
</reference>
<dbReference type="SUPFAM" id="SSF88697">
    <property type="entry name" value="PUA domain-like"/>
    <property type="match status" value="1"/>
</dbReference>
<dbReference type="OrthoDB" id="9815641at2"/>
<name>A0A1T4S862_9HYPH</name>
<keyword evidence="16" id="KW-1185">Reference proteome</keyword>
<keyword evidence="5 12" id="KW-0963">Cytoplasm</keyword>
<organism evidence="15 16">
    <name type="scientific">Enhydrobacter aerosaccus</name>
    <dbReference type="NCBI Taxonomy" id="225324"/>
    <lineage>
        <taxon>Bacteria</taxon>
        <taxon>Pseudomonadati</taxon>
        <taxon>Pseudomonadota</taxon>
        <taxon>Alphaproteobacteria</taxon>
        <taxon>Hyphomicrobiales</taxon>
        <taxon>Enhydrobacter</taxon>
    </lineage>
</organism>
<dbReference type="SUPFAM" id="SSF75217">
    <property type="entry name" value="alpha/beta knot"/>
    <property type="match status" value="1"/>
</dbReference>
<comment type="catalytic activity">
    <reaction evidence="11 12">
        <text>uridine(1498) in 16S rRNA + S-adenosyl-L-methionine = N(3)-methyluridine(1498) in 16S rRNA + S-adenosyl-L-homocysteine + H(+)</text>
        <dbReference type="Rhea" id="RHEA:42920"/>
        <dbReference type="Rhea" id="RHEA-COMP:10283"/>
        <dbReference type="Rhea" id="RHEA-COMP:10284"/>
        <dbReference type="ChEBI" id="CHEBI:15378"/>
        <dbReference type="ChEBI" id="CHEBI:57856"/>
        <dbReference type="ChEBI" id="CHEBI:59789"/>
        <dbReference type="ChEBI" id="CHEBI:65315"/>
        <dbReference type="ChEBI" id="CHEBI:74502"/>
        <dbReference type="EC" id="2.1.1.193"/>
    </reaction>
</comment>
<dbReference type="InterPro" id="IPR046886">
    <property type="entry name" value="RsmE_MTase_dom"/>
</dbReference>
<keyword evidence="6 12" id="KW-0698">rRNA processing</keyword>
<dbReference type="GO" id="GO:0005737">
    <property type="term" value="C:cytoplasm"/>
    <property type="evidence" value="ECO:0007669"/>
    <property type="project" value="UniProtKB-SubCell"/>
</dbReference>
<dbReference type="GO" id="GO:0070042">
    <property type="term" value="F:rRNA (uridine-N3-)-methyltransferase activity"/>
    <property type="evidence" value="ECO:0007669"/>
    <property type="project" value="TreeGrafter"/>
</dbReference>
<dbReference type="PANTHER" id="PTHR30027">
    <property type="entry name" value="RIBOSOMAL RNA SMALL SUBUNIT METHYLTRANSFERASE E"/>
    <property type="match status" value="1"/>
</dbReference>
<evidence type="ECO:0000256" key="12">
    <source>
        <dbReference type="PIRNR" id="PIRNR015601"/>
    </source>
</evidence>
<dbReference type="EMBL" id="FUWJ01000007">
    <property type="protein sequence ID" value="SKA24425.1"/>
    <property type="molecule type" value="Genomic_DNA"/>
</dbReference>
<dbReference type="InterPro" id="IPR029026">
    <property type="entry name" value="tRNA_m1G_MTases_N"/>
</dbReference>
<dbReference type="STRING" id="225324.SAMN02745126_04402"/>
<dbReference type="Pfam" id="PF04452">
    <property type="entry name" value="Methyltrans_RNA"/>
    <property type="match status" value="1"/>
</dbReference>
<evidence type="ECO:0000259" key="14">
    <source>
        <dbReference type="Pfam" id="PF20260"/>
    </source>
</evidence>
<evidence type="ECO:0000256" key="9">
    <source>
        <dbReference type="ARBA" id="ARBA00022691"/>
    </source>
</evidence>
<keyword evidence="8 12" id="KW-0808">Transferase</keyword>
<dbReference type="NCBIfam" id="NF008696">
    <property type="entry name" value="PRK11713.3-5"/>
    <property type="match status" value="1"/>
</dbReference>
<dbReference type="GO" id="GO:0070475">
    <property type="term" value="P:rRNA base methylation"/>
    <property type="evidence" value="ECO:0007669"/>
    <property type="project" value="TreeGrafter"/>
</dbReference>
<evidence type="ECO:0000256" key="2">
    <source>
        <dbReference type="ARBA" id="ARBA00005528"/>
    </source>
</evidence>
<evidence type="ECO:0000256" key="4">
    <source>
        <dbReference type="ARBA" id="ARBA00013673"/>
    </source>
</evidence>
<keyword evidence="7 12" id="KW-0489">Methyltransferase</keyword>
<evidence type="ECO:0000256" key="10">
    <source>
        <dbReference type="ARBA" id="ARBA00025699"/>
    </source>
</evidence>
<dbReference type="EC" id="2.1.1.193" evidence="3 12"/>
<comment type="subcellular location">
    <subcellularLocation>
        <location evidence="1 12">Cytoplasm</location>
    </subcellularLocation>
</comment>